<dbReference type="Pfam" id="PF00583">
    <property type="entry name" value="Acetyltransf_1"/>
    <property type="match status" value="1"/>
</dbReference>
<feature type="region of interest" description="Disordered" evidence="1">
    <location>
        <begin position="222"/>
        <end position="247"/>
    </location>
</feature>
<sequence>MTTPESAPRTLLERVSPPEVAQRPAARDGLEWRPLSAADLPALERLVAACERIDDPPYRTTAAELSETLFEGESRDPGRNTITAVAPDGSLVAYGRVRVLPGDEGMVRAFLGGGVHPDRRRQGLGREILRWQTDRARQMLADAGRDTPLRIATYVDDGMTDHAQLLAGAGFAPLRYYTDMRRDLALPVPAPTALEGSLVVEPWTAELDESIRVAHNEAFADHWGSEPQTPETWREGTPTSLRSGASS</sequence>
<organism evidence="3 4">
    <name type="scientific">Litorihabitans aurantiacus</name>
    <dbReference type="NCBI Taxonomy" id="1930061"/>
    <lineage>
        <taxon>Bacteria</taxon>
        <taxon>Bacillati</taxon>
        <taxon>Actinomycetota</taxon>
        <taxon>Actinomycetes</taxon>
        <taxon>Micrococcales</taxon>
        <taxon>Beutenbergiaceae</taxon>
        <taxon>Litorihabitans</taxon>
    </lineage>
</organism>
<dbReference type="GO" id="GO:0016747">
    <property type="term" value="F:acyltransferase activity, transferring groups other than amino-acyl groups"/>
    <property type="evidence" value="ECO:0007669"/>
    <property type="project" value="InterPro"/>
</dbReference>
<protein>
    <recommendedName>
        <fullName evidence="2">N-acetyltransferase domain-containing protein</fullName>
    </recommendedName>
</protein>
<dbReference type="EMBL" id="BSUM01000001">
    <property type="protein sequence ID" value="GMA31461.1"/>
    <property type="molecule type" value="Genomic_DNA"/>
</dbReference>
<reference evidence="3" key="2">
    <citation type="submission" date="2023-02" db="EMBL/GenBank/DDBJ databases">
        <authorList>
            <person name="Sun Q."/>
            <person name="Mori K."/>
        </authorList>
    </citation>
    <scope>NUCLEOTIDE SEQUENCE</scope>
    <source>
        <strain evidence="3">NBRC 112290</strain>
    </source>
</reference>
<comment type="caution">
    <text evidence="3">The sequence shown here is derived from an EMBL/GenBank/DDBJ whole genome shotgun (WGS) entry which is preliminary data.</text>
</comment>
<dbReference type="SUPFAM" id="SSF55729">
    <property type="entry name" value="Acyl-CoA N-acyltransferases (Nat)"/>
    <property type="match status" value="1"/>
</dbReference>
<dbReference type="InterPro" id="IPR016181">
    <property type="entry name" value="Acyl_CoA_acyltransferase"/>
</dbReference>
<gene>
    <name evidence="3" type="ORF">GCM10025875_14530</name>
</gene>
<accession>A0AA37XE30</accession>
<dbReference type="AlphaFoldDB" id="A0AA37XE30"/>
<keyword evidence="4" id="KW-1185">Reference proteome</keyword>
<evidence type="ECO:0000259" key="2">
    <source>
        <dbReference type="PROSITE" id="PS51186"/>
    </source>
</evidence>
<feature type="compositionally biased region" description="Polar residues" evidence="1">
    <location>
        <begin position="226"/>
        <end position="247"/>
    </location>
</feature>
<proteinExistence type="predicted"/>
<feature type="domain" description="N-acetyltransferase" evidence="2">
    <location>
        <begin position="30"/>
        <end position="191"/>
    </location>
</feature>
<dbReference type="CDD" id="cd04301">
    <property type="entry name" value="NAT_SF"/>
    <property type="match status" value="1"/>
</dbReference>
<dbReference type="RefSeq" id="WP_284250286.1">
    <property type="nucleotide sequence ID" value="NZ_BSUM01000001.1"/>
</dbReference>
<evidence type="ECO:0000313" key="4">
    <source>
        <dbReference type="Proteomes" id="UP001157161"/>
    </source>
</evidence>
<dbReference type="Gene3D" id="3.40.630.30">
    <property type="match status" value="1"/>
</dbReference>
<evidence type="ECO:0000256" key="1">
    <source>
        <dbReference type="SAM" id="MobiDB-lite"/>
    </source>
</evidence>
<reference evidence="3" key="1">
    <citation type="journal article" date="2014" name="Int. J. Syst. Evol. Microbiol.">
        <title>Complete genome sequence of Corynebacterium casei LMG S-19264T (=DSM 44701T), isolated from a smear-ripened cheese.</title>
        <authorList>
            <consortium name="US DOE Joint Genome Institute (JGI-PGF)"/>
            <person name="Walter F."/>
            <person name="Albersmeier A."/>
            <person name="Kalinowski J."/>
            <person name="Ruckert C."/>
        </authorList>
    </citation>
    <scope>NUCLEOTIDE SEQUENCE</scope>
    <source>
        <strain evidence="3">NBRC 112290</strain>
    </source>
</reference>
<dbReference type="PROSITE" id="PS51186">
    <property type="entry name" value="GNAT"/>
    <property type="match status" value="1"/>
</dbReference>
<dbReference type="Proteomes" id="UP001157161">
    <property type="component" value="Unassembled WGS sequence"/>
</dbReference>
<dbReference type="InterPro" id="IPR000182">
    <property type="entry name" value="GNAT_dom"/>
</dbReference>
<name>A0AA37XE30_9MICO</name>
<feature type="region of interest" description="Disordered" evidence="1">
    <location>
        <begin position="1"/>
        <end position="27"/>
    </location>
</feature>
<evidence type="ECO:0000313" key="3">
    <source>
        <dbReference type="EMBL" id="GMA31461.1"/>
    </source>
</evidence>